<dbReference type="Gene3D" id="3.90.1200.10">
    <property type="match status" value="1"/>
</dbReference>
<dbReference type="GO" id="GO:0016740">
    <property type="term" value="F:transferase activity"/>
    <property type="evidence" value="ECO:0007669"/>
    <property type="project" value="UniProtKB-KW"/>
</dbReference>
<protein>
    <submittedName>
        <fullName evidence="2">Aminoglycoside phosphotransferase</fullName>
    </submittedName>
</protein>
<dbReference type="STRING" id="1332080.ATN00_11205"/>
<dbReference type="EMBL" id="CP013264">
    <property type="protein sequence ID" value="ALR22560.1"/>
    <property type="molecule type" value="Genomic_DNA"/>
</dbReference>
<dbReference type="Pfam" id="PF02958">
    <property type="entry name" value="EcKL"/>
    <property type="match status" value="1"/>
</dbReference>
<evidence type="ECO:0000259" key="1">
    <source>
        <dbReference type="SMART" id="SM00587"/>
    </source>
</evidence>
<accession>A0A0S3F4D7</accession>
<dbReference type="PANTHER" id="PTHR23020">
    <property type="entry name" value="UNCHARACTERIZED NUCLEAR HORMONE RECEPTOR-RELATED"/>
    <property type="match status" value="1"/>
</dbReference>
<organism evidence="2 3">
    <name type="scientific">Sphingobium baderi</name>
    <dbReference type="NCBI Taxonomy" id="1332080"/>
    <lineage>
        <taxon>Bacteria</taxon>
        <taxon>Pseudomonadati</taxon>
        <taxon>Pseudomonadota</taxon>
        <taxon>Alphaproteobacteria</taxon>
        <taxon>Sphingomonadales</taxon>
        <taxon>Sphingomonadaceae</taxon>
        <taxon>Sphingobium</taxon>
    </lineage>
</organism>
<dbReference type="SMART" id="SM00587">
    <property type="entry name" value="CHK"/>
    <property type="match status" value="1"/>
</dbReference>
<name>A0A0S3F4D7_9SPHN</name>
<dbReference type="SUPFAM" id="SSF56112">
    <property type="entry name" value="Protein kinase-like (PK-like)"/>
    <property type="match status" value="1"/>
</dbReference>
<feature type="domain" description="CHK kinase-like" evidence="1">
    <location>
        <begin position="106"/>
        <end position="289"/>
    </location>
</feature>
<sequence length="346" mass="39552">MTAERLTGLLQNKYPGIVVEDLVVHQFIDSHTSKLRIAVKLNDVGVKAGIPERLCIKSNYSGLHDNVDICAIEARFYHFMAHLMKCPTVTCYYADWDDDGSGQGLIILEDLEKYGGHFGQSTDLNGVAEVAKLLEGLAVLHGSLWGSPVLDEHEWLQTSMDTPIDNDQIRIMWPYIEANLADPEVCKVIPQKLIDDPDRLQRAFDKLAEWELSQTTPRCVNLGDCHQGNTYRKPDGERIWLDWQLVRKGRPWRDLTYLMIGALTIEERRASERQLLSHYREALVATGARDVPDLDSIFEQYRRWVIYGMQAWIANMDFWGQVGLPMNERFFTAGEDLGTWKLLLGD</sequence>
<keyword evidence="2" id="KW-0808">Transferase</keyword>
<dbReference type="InterPro" id="IPR015897">
    <property type="entry name" value="CHK_kinase-like"/>
</dbReference>
<dbReference type="KEGG" id="sbd:ATN00_11205"/>
<proteinExistence type="predicted"/>
<dbReference type="Proteomes" id="UP000056968">
    <property type="component" value="Chromosome"/>
</dbReference>
<keyword evidence="3" id="KW-1185">Reference proteome</keyword>
<dbReference type="PANTHER" id="PTHR23020:SF41">
    <property type="entry name" value="AMINOGLYCOSIDE PHOSPHOTRANSFERASE DOMAIN-CONTAINING PROTEIN"/>
    <property type="match status" value="1"/>
</dbReference>
<dbReference type="InterPro" id="IPR004119">
    <property type="entry name" value="EcKL"/>
</dbReference>
<reference evidence="2 3" key="1">
    <citation type="submission" date="2015-11" db="EMBL/GenBank/DDBJ databases">
        <title>A Two-component Flavoprotein Monooxygenase System MeaXY Responsible for para-Hydroxylation of 2-Methyl-6-ethylaniline and 2,6-Diethylaniline in Sphingobium baderi DE-13.</title>
        <authorList>
            <person name="Cheng M."/>
            <person name="Meng Q."/>
            <person name="Yang Y."/>
            <person name="Chu C."/>
            <person name="Yan X."/>
            <person name="He J."/>
            <person name="Li S."/>
        </authorList>
    </citation>
    <scope>NUCLEOTIDE SEQUENCE [LARGE SCALE GENOMIC DNA]</scope>
    <source>
        <strain evidence="2 3">DE-13</strain>
    </source>
</reference>
<dbReference type="InterPro" id="IPR011009">
    <property type="entry name" value="Kinase-like_dom_sf"/>
</dbReference>
<dbReference type="InterPro" id="IPR052961">
    <property type="entry name" value="Oxido-Kinase-like_Enzymes"/>
</dbReference>
<evidence type="ECO:0000313" key="2">
    <source>
        <dbReference type="EMBL" id="ALR22560.1"/>
    </source>
</evidence>
<evidence type="ECO:0000313" key="3">
    <source>
        <dbReference type="Proteomes" id="UP000056968"/>
    </source>
</evidence>
<dbReference type="AlphaFoldDB" id="A0A0S3F4D7"/>
<gene>
    <name evidence="2" type="ORF">ATN00_11205</name>
</gene>